<protein>
    <submittedName>
        <fullName evidence="1">Uncharacterized protein</fullName>
    </submittedName>
</protein>
<organism evidence="1 2">
    <name type="scientific">Piloderma croceum (strain F 1598)</name>
    <dbReference type="NCBI Taxonomy" id="765440"/>
    <lineage>
        <taxon>Eukaryota</taxon>
        <taxon>Fungi</taxon>
        <taxon>Dikarya</taxon>
        <taxon>Basidiomycota</taxon>
        <taxon>Agaricomycotina</taxon>
        <taxon>Agaricomycetes</taxon>
        <taxon>Agaricomycetidae</taxon>
        <taxon>Atheliales</taxon>
        <taxon>Atheliaceae</taxon>
        <taxon>Piloderma</taxon>
    </lineage>
</organism>
<keyword evidence="2" id="KW-1185">Reference proteome</keyword>
<dbReference type="AlphaFoldDB" id="A0A0C3BII2"/>
<reference evidence="1 2" key="1">
    <citation type="submission" date="2014-04" db="EMBL/GenBank/DDBJ databases">
        <authorList>
            <consortium name="DOE Joint Genome Institute"/>
            <person name="Kuo A."/>
            <person name="Tarkka M."/>
            <person name="Buscot F."/>
            <person name="Kohler A."/>
            <person name="Nagy L.G."/>
            <person name="Floudas D."/>
            <person name="Copeland A."/>
            <person name="Barry K.W."/>
            <person name="Cichocki N."/>
            <person name="Veneault-Fourrey C."/>
            <person name="LaButti K."/>
            <person name="Lindquist E.A."/>
            <person name="Lipzen A."/>
            <person name="Lundell T."/>
            <person name="Morin E."/>
            <person name="Murat C."/>
            <person name="Sun H."/>
            <person name="Tunlid A."/>
            <person name="Henrissat B."/>
            <person name="Grigoriev I.V."/>
            <person name="Hibbett D.S."/>
            <person name="Martin F."/>
            <person name="Nordberg H.P."/>
            <person name="Cantor M.N."/>
            <person name="Hua S.X."/>
        </authorList>
    </citation>
    <scope>NUCLEOTIDE SEQUENCE [LARGE SCALE GENOMIC DNA]</scope>
    <source>
        <strain evidence="1 2">F 1598</strain>
    </source>
</reference>
<proteinExistence type="predicted"/>
<name>A0A0C3BII2_PILCF</name>
<evidence type="ECO:0000313" key="2">
    <source>
        <dbReference type="Proteomes" id="UP000054166"/>
    </source>
</evidence>
<sequence length="79" mass="8872">MALSPFGTAFAAAYGFVHKTSQRFNIYAGNALWLIFIWQFQNCTGESLVGCPIRQGLYTLWGRLSGWPQCRGNHKVMAD</sequence>
<dbReference type="EMBL" id="KN833028">
    <property type="protein sequence ID" value="KIM77147.1"/>
    <property type="molecule type" value="Genomic_DNA"/>
</dbReference>
<dbReference type="HOGENOM" id="CLU_2606880_0_0_1"/>
<gene>
    <name evidence="1" type="ORF">PILCRDRAFT_825705</name>
</gene>
<dbReference type="InParanoid" id="A0A0C3BII2"/>
<evidence type="ECO:0000313" key="1">
    <source>
        <dbReference type="EMBL" id="KIM77147.1"/>
    </source>
</evidence>
<accession>A0A0C3BII2</accession>
<dbReference type="Proteomes" id="UP000054166">
    <property type="component" value="Unassembled WGS sequence"/>
</dbReference>
<reference evidence="2" key="2">
    <citation type="submission" date="2015-01" db="EMBL/GenBank/DDBJ databases">
        <title>Evolutionary Origins and Diversification of the Mycorrhizal Mutualists.</title>
        <authorList>
            <consortium name="DOE Joint Genome Institute"/>
            <consortium name="Mycorrhizal Genomics Consortium"/>
            <person name="Kohler A."/>
            <person name="Kuo A."/>
            <person name="Nagy L.G."/>
            <person name="Floudas D."/>
            <person name="Copeland A."/>
            <person name="Barry K.W."/>
            <person name="Cichocki N."/>
            <person name="Veneault-Fourrey C."/>
            <person name="LaButti K."/>
            <person name="Lindquist E.A."/>
            <person name="Lipzen A."/>
            <person name="Lundell T."/>
            <person name="Morin E."/>
            <person name="Murat C."/>
            <person name="Riley R."/>
            <person name="Ohm R."/>
            <person name="Sun H."/>
            <person name="Tunlid A."/>
            <person name="Henrissat B."/>
            <person name="Grigoriev I.V."/>
            <person name="Hibbett D.S."/>
            <person name="Martin F."/>
        </authorList>
    </citation>
    <scope>NUCLEOTIDE SEQUENCE [LARGE SCALE GENOMIC DNA]</scope>
    <source>
        <strain evidence="2">F 1598</strain>
    </source>
</reference>